<dbReference type="InterPro" id="IPR038488">
    <property type="entry name" value="Integrase_DNA-bd_sf"/>
</dbReference>
<gene>
    <name evidence="4" type="ORF">CDG68_09155</name>
</gene>
<dbReference type="Gene3D" id="3.30.160.390">
    <property type="entry name" value="Integrase, DNA-binding domain"/>
    <property type="match status" value="1"/>
</dbReference>
<evidence type="ECO:0000313" key="4">
    <source>
        <dbReference type="EMBL" id="AYO53784.1"/>
    </source>
</evidence>
<evidence type="ECO:0000313" key="5">
    <source>
        <dbReference type="Proteomes" id="UP000279962"/>
    </source>
</evidence>
<dbReference type="PANTHER" id="PTHR30629:SF6">
    <property type="entry name" value="PROPHAGE INTEGRASE INTA-RELATED"/>
    <property type="match status" value="1"/>
</dbReference>
<dbReference type="Proteomes" id="UP000279962">
    <property type="component" value="Chromosome"/>
</dbReference>
<proteinExistence type="inferred from homology"/>
<sequence>MVARAINKLTALQVKKSKPDSENVIKLSDGGSLYLRIDSNGSKYWIFNYTRPSTGKNDLSLGTYPEITLEQAREIRDEYKKQKRITIKPFYLIFLKEGYFKKFS</sequence>
<keyword evidence="2" id="KW-0229">DNA integration</keyword>
<feature type="domain" description="Integrase DNA-binding" evidence="3">
    <location>
        <begin position="9"/>
        <end position="82"/>
    </location>
</feature>
<dbReference type="AlphaFoldDB" id="A0A3G2T0W1"/>
<dbReference type="InterPro" id="IPR050808">
    <property type="entry name" value="Phage_Integrase"/>
</dbReference>
<name>A0A3G2T0W1_9GAMM</name>
<evidence type="ECO:0000256" key="2">
    <source>
        <dbReference type="ARBA" id="ARBA00022908"/>
    </source>
</evidence>
<dbReference type="Pfam" id="PF13356">
    <property type="entry name" value="Arm-DNA-bind_3"/>
    <property type="match status" value="1"/>
</dbReference>
<comment type="similarity">
    <text evidence="1">Belongs to the 'phage' integrase family.</text>
</comment>
<dbReference type="GO" id="GO:0015074">
    <property type="term" value="P:DNA integration"/>
    <property type="evidence" value="ECO:0007669"/>
    <property type="project" value="UniProtKB-KW"/>
</dbReference>
<accession>A0A3G2T0W1</accession>
<reference evidence="4 5" key="1">
    <citation type="submission" date="2018-10" db="EMBL/GenBank/DDBJ databases">
        <title>The complete genome of Acinetobacter wuhouensis strain WCHAW010062.</title>
        <authorList>
            <person name="Hu Y."/>
            <person name="Long H."/>
            <person name="Feng Y."/>
            <person name="Zong Z."/>
        </authorList>
    </citation>
    <scope>NUCLEOTIDE SEQUENCE [LARGE SCALE GENOMIC DNA]</scope>
    <source>
        <strain evidence="4 5">WCHAW010062</strain>
    </source>
</reference>
<protein>
    <submittedName>
        <fullName evidence="4">DUF4102 domain-containing protein</fullName>
    </submittedName>
</protein>
<dbReference type="EMBL" id="CP033133">
    <property type="protein sequence ID" value="AYO53784.1"/>
    <property type="molecule type" value="Genomic_DNA"/>
</dbReference>
<organism evidence="4 5">
    <name type="scientific">Acinetobacter wuhouensis</name>
    <dbReference type="NCBI Taxonomy" id="1879050"/>
    <lineage>
        <taxon>Bacteria</taxon>
        <taxon>Pseudomonadati</taxon>
        <taxon>Pseudomonadota</taxon>
        <taxon>Gammaproteobacteria</taxon>
        <taxon>Moraxellales</taxon>
        <taxon>Moraxellaceae</taxon>
        <taxon>Acinetobacter</taxon>
    </lineage>
</organism>
<dbReference type="InterPro" id="IPR025166">
    <property type="entry name" value="Integrase_DNA_bind_dom"/>
</dbReference>
<evidence type="ECO:0000259" key="3">
    <source>
        <dbReference type="Pfam" id="PF13356"/>
    </source>
</evidence>
<dbReference type="PANTHER" id="PTHR30629">
    <property type="entry name" value="PROPHAGE INTEGRASE"/>
    <property type="match status" value="1"/>
</dbReference>
<evidence type="ECO:0000256" key="1">
    <source>
        <dbReference type="ARBA" id="ARBA00008857"/>
    </source>
</evidence>